<organism evidence="2 3">
    <name type="scientific">candidate division KSB3 bacterium</name>
    <dbReference type="NCBI Taxonomy" id="2044937"/>
    <lineage>
        <taxon>Bacteria</taxon>
        <taxon>candidate division KSB3</taxon>
    </lineage>
</organism>
<evidence type="ECO:0000313" key="2">
    <source>
        <dbReference type="EMBL" id="PID59108.1"/>
    </source>
</evidence>
<dbReference type="Pfam" id="PF03450">
    <property type="entry name" value="CO_deh_flav_C"/>
    <property type="match status" value="1"/>
</dbReference>
<dbReference type="AlphaFoldDB" id="A0A2G6EBH4"/>
<feature type="domain" description="FAD-binding PCMH-type" evidence="1">
    <location>
        <begin position="1"/>
        <end position="171"/>
    </location>
</feature>
<dbReference type="PANTHER" id="PTHR42659:SF9">
    <property type="entry name" value="XANTHINE DEHYDROGENASE FAD-BINDING SUBUNIT XDHB-RELATED"/>
    <property type="match status" value="1"/>
</dbReference>
<dbReference type="InterPro" id="IPR051312">
    <property type="entry name" value="Diverse_Substr_Oxidored"/>
</dbReference>
<dbReference type="Proteomes" id="UP000229740">
    <property type="component" value="Unassembled WGS sequence"/>
</dbReference>
<dbReference type="SUPFAM" id="SSF56176">
    <property type="entry name" value="FAD-binding/transporter-associated domain-like"/>
    <property type="match status" value="1"/>
</dbReference>
<sequence length="280" mass="30641">MKNTKEFFTPTTLHEASTLLREHPGKGVCIAGGTNLLVEKNPEIDYLVNLLQLGLDYIREDAEFIRIGACTTIEDLYHSKCANSLAGGLFAQAASWFAGKQVRNVATIGGNVADGRSGADMIPLLLAMEARVIIAGETERFTAIADFIKKGGERLQKGEVIKEFLIPKVYQAATGKFLKNTKTHEDISTVSVTTLVLMQGELCKKVRIALGAVAPTAIRIPQAEACLEGQKPTKDRLQQAVDMVVQHIHPIDNFRAGAQFRRDISRAYTRQALSECVKMA</sequence>
<dbReference type="GO" id="GO:0016491">
    <property type="term" value="F:oxidoreductase activity"/>
    <property type="evidence" value="ECO:0007669"/>
    <property type="project" value="InterPro"/>
</dbReference>
<dbReference type="GO" id="GO:0071949">
    <property type="term" value="F:FAD binding"/>
    <property type="evidence" value="ECO:0007669"/>
    <property type="project" value="InterPro"/>
</dbReference>
<dbReference type="EMBL" id="PDPS01000020">
    <property type="protein sequence ID" value="PID59108.1"/>
    <property type="molecule type" value="Genomic_DNA"/>
</dbReference>
<dbReference type="Gene3D" id="3.30.465.10">
    <property type="match status" value="1"/>
</dbReference>
<dbReference type="Gene3D" id="3.30.390.50">
    <property type="entry name" value="CO dehydrogenase flavoprotein, C-terminal domain"/>
    <property type="match status" value="1"/>
</dbReference>
<dbReference type="InterPro" id="IPR016166">
    <property type="entry name" value="FAD-bd_PCMH"/>
</dbReference>
<comment type="caution">
    <text evidence="2">The sequence shown here is derived from an EMBL/GenBank/DDBJ whole genome shotgun (WGS) entry which is preliminary data.</text>
</comment>
<dbReference type="SUPFAM" id="SSF55447">
    <property type="entry name" value="CO dehydrogenase flavoprotein C-terminal domain-like"/>
    <property type="match status" value="1"/>
</dbReference>
<evidence type="ECO:0000259" key="1">
    <source>
        <dbReference type="PROSITE" id="PS51387"/>
    </source>
</evidence>
<gene>
    <name evidence="2" type="ORF">CSB45_01495</name>
</gene>
<dbReference type="PANTHER" id="PTHR42659">
    <property type="entry name" value="XANTHINE DEHYDROGENASE SUBUNIT C-RELATED"/>
    <property type="match status" value="1"/>
</dbReference>
<dbReference type="InterPro" id="IPR016167">
    <property type="entry name" value="FAD-bd_PCMH_sub1"/>
</dbReference>
<evidence type="ECO:0000313" key="3">
    <source>
        <dbReference type="Proteomes" id="UP000229740"/>
    </source>
</evidence>
<dbReference type="InterPro" id="IPR036318">
    <property type="entry name" value="FAD-bd_PCMH-like_sf"/>
</dbReference>
<dbReference type="InterPro" id="IPR036683">
    <property type="entry name" value="CO_DH_flav_C_dom_sf"/>
</dbReference>
<dbReference type="Gene3D" id="3.30.43.10">
    <property type="entry name" value="Uridine Diphospho-n-acetylenolpyruvylglucosamine Reductase, domain 2"/>
    <property type="match status" value="1"/>
</dbReference>
<dbReference type="InterPro" id="IPR002346">
    <property type="entry name" value="Mopterin_DH_FAD-bd"/>
</dbReference>
<name>A0A2G6EBH4_9BACT</name>
<accession>A0A2G6EBH4</accession>
<dbReference type="Pfam" id="PF00941">
    <property type="entry name" value="FAD_binding_5"/>
    <property type="match status" value="1"/>
</dbReference>
<reference evidence="2 3" key="1">
    <citation type="submission" date="2017-10" db="EMBL/GenBank/DDBJ databases">
        <title>Novel microbial diversity and functional potential in the marine mammal oral microbiome.</title>
        <authorList>
            <person name="Dudek N.K."/>
            <person name="Sun C.L."/>
            <person name="Burstein D."/>
            <person name="Kantor R.S."/>
            <person name="Aliaga Goltsman D.S."/>
            <person name="Bik E.M."/>
            <person name="Thomas B.C."/>
            <person name="Banfield J.F."/>
            <person name="Relman D.A."/>
        </authorList>
    </citation>
    <scope>NUCLEOTIDE SEQUENCE [LARGE SCALE GENOMIC DNA]</scope>
    <source>
        <strain evidence="2">DOLZORAL124_49_17</strain>
    </source>
</reference>
<proteinExistence type="predicted"/>
<dbReference type="PROSITE" id="PS51387">
    <property type="entry name" value="FAD_PCMH"/>
    <property type="match status" value="1"/>
</dbReference>
<protein>
    <recommendedName>
        <fullName evidence="1">FAD-binding PCMH-type domain-containing protein</fullName>
    </recommendedName>
</protein>
<dbReference type="InterPro" id="IPR005107">
    <property type="entry name" value="CO_DH_flav_C"/>
</dbReference>
<dbReference type="InterPro" id="IPR016169">
    <property type="entry name" value="FAD-bd_PCMH_sub2"/>
</dbReference>
<dbReference type="SMART" id="SM01092">
    <property type="entry name" value="CO_deh_flav_C"/>
    <property type="match status" value="1"/>
</dbReference>